<feature type="chain" id="PRO_5042216951" evidence="1">
    <location>
        <begin position="18"/>
        <end position="253"/>
    </location>
</feature>
<dbReference type="AlphaFoldDB" id="A0AAD4QN48"/>
<dbReference type="Gene3D" id="2.40.40.10">
    <property type="entry name" value="RlpA-like domain"/>
    <property type="match status" value="1"/>
</dbReference>
<evidence type="ECO:0000256" key="1">
    <source>
        <dbReference type="SAM" id="SignalP"/>
    </source>
</evidence>
<proteinExistence type="predicted"/>
<keyword evidence="1" id="KW-0732">Signal</keyword>
<dbReference type="CDD" id="cd22278">
    <property type="entry name" value="DPBB_GH45_endoglucanase"/>
    <property type="match status" value="1"/>
</dbReference>
<comment type="caution">
    <text evidence="2">The sequence shown here is derived from an EMBL/GenBank/DDBJ whole genome shotgun (WGS) entry which is preliminary data.</text>
</comment>
<dbReference type="SUPFAM" id="SSF50685">
    <property type="entry name" value="Barwin-like endoglucanases"/>
    <property type="match status" value="1"/>
</dbReference>
<gene>
    <name evidence="2" type="ORF">B0F90DRAFT_1910587</name>
</gene>
<dbReference type="EMBL" id="WTXG01000005">
    <property type="protein sequence ID" value="KAI0305458.1"/>
    <property type="molecule type" value="Genomic_DNA"/>
</dbReference>
<sequence>MFFSIIILLIFPHFVCATKWIEYTDSGFATMTHYTLPQDYIASCGCTGQSTHFPTAALNQMAFGSSTAYGPSCGRCFRLTLLNTFLSDPPFYPSVTKSIIVKVTDLCPLSTTGWCNATASGPNAGGTYLNFDLAFPSSSIPDNFFPSNVTLYDCTPAQDFGVWNISYQSVSCSSHWSGFKDTAALGSVPDLGDSVCCPANPMGNANDTCPSFSDQSGIPPNTTTSAASSRLGVLTLLGWVTALLIPLMYISPF</sequence>
<organism evidence="2 3">
    <name type="scientific">Multifurca ochricompacta</name>
    <dbReference type="NCBI Taxonomy" id="376703"/>
    <lineage>
        <taxon>Eukaryota</taxon>
        <taxon>Fungi</taxon>
        <taxon>Dikarya</taxon>
        <taxon>Basidiomycota</taxon>
        <taxon>Agaricomycotina</taxon>
        <taxon>Agaricomycetes</taxon>
        <taxon>Russulales</taxon>
        <taxon>Russulaceae</taxon>
        <taxon>Multifurca</taxon>
    </lineage>
</organism>
<dbReference type="Pfam" id="PF22514">
    <property type="entry name" value="EXPB1_D1"/>
    <property type="match status" value="1"/>
</dbReference>
<name>A0AAD4QN48_9AGAM</name>
<accession>A0AAD4QN48</accession>
<evidence type="ECO:0000313" key="2">
    <source>
        <dbReference type="EMBL" id="KAI0305458.1"/>
    </source>
</evidence>
<dbReference type="Proteomes" id="UP001203297">
    <property type="component" value="Unassembled WGS sequence"/>
</dbReference>
<dbReference type="InterPro" id="IPR036908">
    <property type="entry name" value="RlpA-like_sf"/>
</dbReference>
<protein>
    <submittedName>
        <fullName evidence="2">RlpA-like double-psi beta-barrel-protein domain-containing protein-containing protein</fullName>
    </submittedName>
</protein>
<evidence type="ECO:0000313" key="3">
    <source>
        <dbReference type="Proteomes" id="UP001203297"/>
    </source>
</evidence>
<keyword evidence="3" id="KW-1185">Reference proteome</keyword>
<reference evidence="2" key="1">
    <citation type="journal article" date="2022" name="New Phytol.">
        <title>Evolutionary transition to the ectomycorrhizal habit in the genomes of a hyperdiverse lineage of mushroom-forming fungi.</title>
        <authorList>
            <person name="Looney B."/>
            <person name="Miyauchi S."/>
            <person name="Morin E."/>
            <person name="Drula E."/>
            <person name="Courty P.E."/>
            <person name="Kohler A."/>
            <person name="Kuo A."/>
            <person name="LaButti K."/>
            <person name="Pangilinan J."/>
            <person name="Lipzen A."/>
            <person name="Riley R."/>
            <person name="Andreopoulos W."/>
            <person name="He G."/>
            <person name="Johnson J."/>
            <person name="Nolan M."/>
            <person name="Tritt A."/>
            <person name="Barry K.W."/>
            <person name="Grigoriev I.V."/>
            <person name="Nagy L.G."/>
            <person name="Hibbett D."/>
            <person name="Henrissat B."/>
            <person name="Matheny P.B."/>
            <person name="Labbe J."/>
            <person name="Martin F.M."/>
        </authorList>
    </citation>
    <scope>NUCLEOTIDE SEQUENCE</scope>
    <source>
        <strain evidence="2">BPL690</strain>
    </source>
</reference>
<feature type="signal peptide" evidence="1">
    <location>
        <begin position="1"/>
        <end position="17"/>
    </location>
</feature>